<keyword evidence="2" id="KW-0689">Ribosomal protein</keyword>
<dbReference type="GeneID" id="22584437"/>
<keyword evidence="5" id="KW-1185">Reference proteome</keyword>
<dbReference type="InParanoid" id="C1GE40"/>
<dbReference type="InterPro" id="IPR023575">
    <property type="entry name" value="Ribosomal_uS19_SF"/>
</dbReference>
<dbReference type="SUPFAM" id="SSF54570">
    <property type="entry name" value="Ribosomal protein S19"/>
    <property type="match status" value="1"/>
</dbReference>
<reference evidence="4 5" key="1">
    <citation type="journal article" date="2011" name="PLoS Genet.">
        <title>Comparative genomic analysis of human fungal pathogens causing paracoccidioidomycosis.</title>
        <authorList>
            <person name="Desjardins C.A."/>
            <person name="Champion M.D."/>
            <person name="Holder J.W."/>
            <person name="Muszewska A."/>
            <person name="Goldberg J."/>
            <person name="Bailao A.M."/>
            <person name="Brigido M.M."/>
            <person name="Ferreira M.E."/>
            <person name="Garcia A.M."/>
            <person name="Grynberg M."/>
            <person name="Gujja S."/>
            <person name="Heiman D.I."/>
            <person name="Henn M.R."/>
            <person name="Kodira C.D."/>
            <person name="Leon-Narvaez H."/>
            <person name="Longo L.V."/>
            <person name="Ma L.J."/>
            <person name="Malavazi I."/>
            <person name="Matsuo A.L."/>
            <person name="Morais F.V."/>
            <person name="Pereira M."/>
            <person name="Rodriguez-Brito S."/>
            <person name="Sakthikumar S."/>
            <person name="Salem-Izacc S.M."/>
            <person name="Sykes S.M."/>
            <person name="Teixeira M.M."/>
            <person name="Vallejo M.C."/>
            <person name="Walter M.E."/>
            <person name="Yandava C."/>
            <person name="Young S."/>
            <person name="Zeng Q."/>
            <person name="Zucker J."/>
            <person name="Felipe M.S."/>
            <person name="Goldman G.H."/>
            <person name="Haas B.J."/>
            <person name="McEwen J.G."/>
            <person name="Nino-Vega G."/>
            <person name="Puccia R."/>
            <person name="San-Blas G."/>
            <person name="Soares C.M."/>
            <person name="Birren B.W."/>
            <person name="Cuomo C.A."/>
        </authorList>
    </citation>
    <scope>NUCLEOTIDE SEQUENCE [LARGE SCALE GENOMIC DNA]</scope>
    <source>
        <strain evidence="4 5">Pb18</strain>
    </source>
</reference>
<evidence type="ECO:0000313" key="4">
    <source>
        <dbReference type="EMBL" id="EEH49447.2"/>
    </source>
</evidence>
<evidence type="ECO:0000256" key="2">
    <source>
        <dbReference type="ARBA" id="ARBA00022980"/>
    </source>
</evidence>
<dbReference type="Proteomes" id="UP000001628">
    <property type="component" value="Unassembled WGS sequence"/>
</dbReference>
<dbReference type="HOGENOM" id="CLU_2483972_0_0_1"/>
<dbReference type="AlphaFoldDB" id="C1GE40"/>
<dbReference type="KEGG" id="pbn:PADG_05526"/>
<protein>
    <submittedName>
        <fullName evidence="4">Uncharacterized protein</fullName>
    </submittedName>
</protein>
<dbReference type="GO" id="GO:1990904">
    <property type="term" value="C:ribonucleoprotein complex"/>
    <property type="evidence" value="ECO:0007669"/>
    <property type="project" value="UniProtKB-KW"/>
</dbReference>
<keyword evidence="3" id="KW-0687">Ribonucleoprotein</keyword>
<dbReference type="RefSeq" id="XP_010760776.1">
    <property type="nucleotide sequence ID" value="XM_010762474.1"/>
</dbReference>
<dbReference type="VEuPathDB" id="FungiDB:PADG_05526"/>
<organism evidence="4 5">
    <name type="scientific">Paracoccidioides brasiliensis (strain Pb18)</name>
    <dbReference type="NCBI Taxonomy" id="502780"/>
    <lineage>
        <taxon>Eukaryota</taxon>
        <taxon>Fungi</taxon>
        <taxon>Dikarya</taxon>
        <taxon>Ascomycota</taxon>
        <taxon>Pezizomycotina</taxon>
        <taxon>Eurotiomycetes</taxon>
        <taxon>Eurotiomycetidae</taxon>
        <taxon>Onygenales</taxon>
        <taxon>Ajellomycetaceae</taxon>
        <taxon>Paracoccidioides</taxon>
    </lineage>
</organism>
<dbReference type="GO" id="GO:0006412">
    <property type="term" value="P:translation"/>
    <property type="evidence" value="ECO:0007669"/>
    <property type="project" value="InterPro"/>
</dbReference>
<dbReference type="OrthoDB" id="2043at2759"/>
<proteinExistence type="inferred from homology"/>
<evidence type="ECO:0000256" key="1">
    <source>
        <dbReference type="ARBA" id="ARBA00007345"/>
    </source>
</evidence>
<name>C1GE40_PARBD</name>
<comment type="similarity">
    <text evidence="1">Belongs to the universal ribosomal protein uS19 family.</text>
</comment>
<evidence type="ECO:0000256" key="3">
    <source>
        <dbReference type="ARBA" id="ARBA00023274"/>
    </source>
</evidence>
<sequence length="87" mass="10035">MTYNEVYITDEMVGRKLGEFSHCVEGLLMASIVLSLVLEHGSFSDMNTRRIKRIFMLRLQMDGGVEFTMEQDGFSTLLSHEEDVVIW</sequence>
<dbReference type="EMBL" id="KN275962">
    <property type="protein sequence ID" value="EEH49447.2"/>
    <property type="molecule type" value="Genomic_DNA"/>
</dbReference>
<evidence type="ECO:0000313" key="5">
    <source>
        <dbReference type="Proteomes" id="UP000001628"/>
    </source>
</evidence>
<gene>
    <name evidence="4" type="ORF">PADG_05526</name>
</gene>
<dbReference type="GO" id="GO:0005840">
    <property type="term" value="C:ribosome"/>
    <property type="evidence" value="ECO:0007669"/>
    <property type="project" value="UniProtKB-KW"/>
</dbReference>
<dbReference type="GO" id="GO:0003735">
    <property type="term" value="F:structural constituent of ribosome"/>
    <property type="evidence" value="ECO:0007669"/>
    <property type="project" value="InterPro"/>
</dbReference>
<accession>C1GE40</accession>